<evidence type="ECO:0000256" key="2">
    <source>
        <dbReference type="ARBA" id="ARBA00022771"/>
    </source>
</evidence>
<dbReference type="GO" id="GO:0008157">
    <property type="term" value="F:protein phosphatase 1 binding"/>
    <property type="evidence" value="ECO:0007669"/>
    <property type="project" value="TreeGrafter"/>
</dbReference>
<feature type="zinc finger region" description="C3H1-type" evidence="4">
    <location>
        <begin position="543"/>
        <end position="571"/>
    </location>
</feature>
<name>A0A3Q4HXL8_NEOBR</name>
<dbReference type="Pfam" id="PF00642">
    <property type="entry name" value="zf-CCCH"/>
    <property type="match status" value="1"/>
</dbReference>
<feature type="domain" description="C3H1-type" evidence="6">
    <location>
        <begin position="543"/>
        <end position="571"/>
    </location>
</feature>
<accession>A0A3Q4HXL8</accession>
<dbReference type="Bgee" id="ENSNBRG00000019650">
    <property type="expression patterns" value="Expressed in testis and 6 other cell types or tissues"/>
</dbReference>
<reference evidence="7" key="2">
    <citation type="submission" date="2025-09" db="UniProtKB">
        <authorList>
            <consortium name="Ensembl"/>
        </authorList>
    </citation>
    <scope>IDENTIFICATION</scope>
</reference>
<feature type="region of interest" description="Disordered" evidence="5">
    <location>
        <begin position="138"/>
        <end position="159"/>
    </location>
</feature>
<dbReference type="GO" id="GO:0008270">
    <property type="term" value="F:zinc ion binding"/>
    <property type="evidence" value="ECO:0007669"/>
    <property type="project" value="UniProtKB-KW"/>
</dbReference>
<evidence type="ECO:0000256" key="5">
    <source>
        <dbReference type="SAM" id="MobiDB-lite"/>
    </source>
</evidence>
<keyword evidence="2 4" id="KW-0863">Zinc-finger</keyword>
<dbReference type="InterPro" id="IPR000571">
    <property type="entry name" value="Znf_CCCH"/>
</dbReference>
<dbReference type="PANTHER" id="PTHR46557:SF1">
    <property type="entry name" value="SERINE_THREONINE-PROTEIN PHOSPHATASE 1 REGULATORY SUBUNIT 10"/>
    <property type="match status" value="1"/>
</dbReference>
<evidence type="ECO:0000313" key="8">
    <source>
        <dbReference type="Proteomes" id="UP000261580"/>
    </source>
</evidence>
<keyword evidence="8" id="KW-1185">Reference proteome</keyword>
<dbReference type="GO" id="GO:0072357">
    <property type="term" value="C:PTW/PP1 phosphatase complex"/>
    <property type="evidence" value="ECO:0007669"/>
    <property type="project" value="TreeGrafter"/>
</dbReference>
<dbReference type="AlphaFoldDB" id="A0A3Q4HXL8"/>
<feature type="compositionally biased region" description="Gly residues" evidence="5">
    <location>
        <begin position="494"/>
        <end position="515"/>
    </location>
</feature>
<dbReference type="PANTHER" id="PTHR46557">
    <property type="entry name" value="SERINE/THREONINE-PROTEIN PHOSPHATASE 1 REGULATORY SUBUNIT 10-RELATED"/>
    <property type="match status" value="1"/>
</dbReference>
<feature type="compositionally biased region" description="Basic and acidic residues" evidence="5">
    <location>
        <begin position="81"/>
        <end position="101"/>
    </location>
</feature>
<protein>
    <submittedName>
        <fullName evidence="7">Protein phosphatase 1, regulatory subunit 10</fullName>
    </submittedName>
</protein>
<evidence type="ECO:0000259" key="6">
    <source>
        <dbReference type="PROSITE" id="PS50103"/>
    </source>
</evidence>
<dbReference type="InterPro" id="IPR036855">
    <property type="entry name" value="Znf_CCCH_sf"/>
</dbReference>
<evidence type="ECO:0000313" key="7">
    <source>
        <dbReference type="Ensembl" id="ENSNBRP00000025953.1"/>
    </source>
</evidence>
<dbReference type="GO" id="GO:0000785">
    <property type="term" value="C:chromatin"/>
    <property type="evidence" value="ECO:0007669"/>
    <property type="project" value="TreeGrafter"/>
</dbReference>
<reference evidence="7" key="1">
    <citation type="submission" date="2025-08" db="UniProtKB">
        <authorList>
            <consortium name="Ensembl"/>
        </authorList>
    </citation>
    <scope>IDENTIFICATION</scope>
</reference>
<feature type="compositionally biased region" description="Basic residues" evidence="5">
    <location>
        <begin position="481"/>
        <end position="493"/>
    </location>
</feature>
<keyword evidence="3 4" id="KW-0862">Zinc</keyword>
<dbReference type="PROSITE" id="PS50103">
    <property type="entry name" value="ZF_C3H1"/>
    <property type="match status" value="1"/>
</dbReference>
<dbReference type="SUPFAM" id="SSF90229">
    <property type="entry name" value="CCCH zinc finger"/>
    <property type="match status" value="1"/>
</dbReference>
<dbReference type="GeneTree" id="ENSGT00940000159263"/>
<evidence type="ECO:0000256" key="1">
    <source>
        <dbReference type="ARBA" id="ARBA00022723"/>
    </source>
</evidence>
<dbReference type="SMART" id="SM00356">
    <property type="entry name" value="ZnF_C3H1"/>
    <property type="match status" value="1"/>
</dbReference>
<organism evidence="7 8">
    <name type="scientific">Neolamprologus brichardi</name>
    <name type="common">Fairy cichlid</name>
    <name type="synonym">Lamprologus brichardi</name>
    <dbReference type="NCBI Taxonomy" id="32507"/>
    <lineage>
        <taxon>Eukaryota</taxon>
        <taxon>Metazoa</taxon>
        <taxon>Chordata</taxon>
        <taxon>Craniata</taxon>
        <taxon>Vertebrata</taxon>
        <taxon>Euteleostomi</taxon>
        <taxon>Actinopterygii</taxon>
        <taxon>Neopterygii</taxon>
        <taxon>Teleostei</taxon>
        <taxon>Neoteleostei</taxon>
        <taxon>Acanthomorphata</taxon>
        <taxon>Ovalentaria</taxon>
        <taxon>Cichlomorphae</taxon>
        <taxon>Cichliformes</taxon>
        <taxon>Cichlidae</taxon>
        <taxon>African cichlids</taxon>
        <taxon>Pseudocrenilabrinae</taxon>
        <taxon>Lamprologini</taxon>
        <taxon>Neolamprologus</taxon>
    </lineage>
</organism>
<feature type="region of interest" description="Disordered" evidence="5">
    <location>
        <begin position="194"/>
        <end position="248"/>
    </location>
</feature>
<sequence>MAGGPVDPREILKGVEALLGKDGELRSLEGVPKVFSLMKASTKMVSRCMYLNILLQTKSHDVLNRFIRVGGYKLLNKKKKEETKVPVRDMKEKGGEEEKKDKPKAHAPSHAKIRSIGKGGELFGSFSNSASCPSLRLSFSGSGDAPPQEKKYKPLNTPSNSAKEIKVKIIPAQPMECTGFLDALNSAPVPGIKIKKKKPSASPFDSKPVYSASSTKPASPESAASSTPADENQEPEQPGTPVPSEDPDIKHFPCWVLFTGEKPNALAEPRGEEESLTKKGKKKKTVHWAEEEQLKHYFYFDLDETERVNVNKIKDFGEAAKRELMMDRQTFEMARRLSHDTMEERVPWTPPRPLTLAGCLVTSGANSTEKLTQRDREMGILQEIFLSKESPHEPDPEPYEPMPPRLIPLDEVVNQGLLGHGPGMNSMNTISPGGPRFNHPPPPHNHGPPFSGGGGPRMMGPPPGQGRGDGNYWGDDSMRGGPHRGGHFHRGGRGRGGGDPGFRGRGRGGPRGGGHNNMNGTLFSSLILNVFVFCKVCRLCRNMSKRPVCRHFMMKGSCRYEGSCAFYHPGVNGPPLPPKYPANNQHNQHPQHGH</sequence>
<feature type="region of interest" description="Disordered" evidence="5">
    <location>
        <begin position="81"/>
        <end position="111"/>
    </location>
</feature>
<feature type="region of interest" description="Disordered" evidence="5">
    <location>
        <begin position="434"/>
        <end position="516"/>
    </location>
</feature>
<keyword evidence="1 4" id="KW-0479">Metal-binding</keyword>
<proteinExistence type="predicted"/>
<dbReference type="Proteomes" id="UP000261580">
    <property type="component" value="Unassembled WGS sequence"/>
</dbReference>
<evidence type="ECO:0000256" key="3">
    <source>
        <dbReference type="ARBA" id="ARBA00022833"/>
    </source>
</evidence>
<dbReference type="Ensembl" id="ENSNBRT00000026638.1">
    <property type="protein sequence ID" value="ENSNBRP00000025953.1"/>
    <property type="gene ID" value="ENSNBRG00000019650.1"/>
</dbReference>
<evidence type="ECO:0000256" key="4">
    <source>
        <dbReference type="PROSITE-ProRule" id="PRU00723"/>
    </source>
</evidence>
<feature type="compositionally biased region" description="Basic residues" evidence="5">
    <location>
        <begin position="102"/>
        <end position="111"/>
    </location>
</feature>
<feature type="compositionally biased region" description="Low complexity" evidence="5">
    <location>
        <begin position="211"/>
        <end position="229"/>
    </location>
</feature>